<sequence>MWMRYSRKSDMFNSVGIAIDRVSDRLDRGGWSPSARLLNHICAKMAGNCFRRSIVQSGKGFRCPSCRTLRSTTDHSFIRLNAGKSTIGR</sequence>
<proteinExistence type="predicted"/>
<dbReference type="AlphaFoldDB" id="A0A3F3PJF3"/>
<name>A0A3F3PJF3_9EURO</name>
<keyword evidence="2" id="KW-1185">Reference proteome</keyword>
<evidence type="ECO:0000313" key="2">
    <source>
        <dbReference type="Proteomes" id="UP000253729"/>
    </source>
</evidence>
<protein>
    <submittedName>
        <fullName evidence="1">Uncharacterized protein</fullName>
    </submittedName>
</protein>
<dbReference type="EMBL" id="KZ852104">
    <property type="protein sequence ID" value="RDH27018.1"/>
    <property type="molecule type" value="Genomic_DNA"/>
</dbReference>
<accession>A0A3F3PJF3</accession>
<reference evidence="1 2" key="1">
    <citation type="submission" date="2018-07" db="EMBL/GenBank/DDBJ databases">
        <title>The genomes of Aspergillus section Nigri reveals drivers in fungal speciation.</title>
        <authorList>
            <consortium name="DOE Joint Genome Institute"/>
            <person name="Vesth T.C."/>
            <person name="Nybo J."/>
            <person name="Theobald S."/>
            <person name="Brandl J."/>
            <person name="Frisvad J.C."/>
            <person name="Nielsen K.F."/>
            <person name="Lyhne E.K."/>
            <person name="Kogle M.E."/>
            <person name="Kuo A."/>
            <person name="Riley R."/>
            <person name="Clum A."/>
            <person name="Nolan M."/>
            <person name="Lipzen A."/>
            <person name="Salamov A."/>
            <person name="Henrissat B."/>
            <person name="Wiebenga A."/>
            <person name="De vries R.P."/>
            <person name="Grigoriev I.V."/>
            <person name="Mortensen U.H."/>
            <person name="Andersen M.R."/>
            <person name="Baker S.E."/>
        </authorList>
    </citation>
    <scope>NUCLEOTIDE SEQUENCE [LARGE SCALE GENOMIC DNA]</scope>
    <source>
        <strain evidence="1 2">CBS 139.54b</strain>
    </source>
</reference>
<dbReference type="GeneID" id="38136687"/>
<evidence type="ECO:0000313" key="1">
    <source>
        <dbReference type="EMBL" id="RDH27018.1"/>
    </source>
</evidence>
<dbReference type="Proteomes" id="UP000253729">
    <property type="component" value="Unassembled WGS sequence"/>
</dbReference>
<gene>
    <name evidence="1" type="ORF">BDQ94DRAFT_154666</name>
</gene>
<organism evidence="1 2">
    <name type="scientific">Aspergillus welwitschiae</name>
    <dbReference type="NCBI Taxonomy" id="1341132"/>
    <lineage>
        <taxon>Eukaryota</taxon>
        <taxon>Fungi</taxon>
        <taxon>Dikarya</taxon>
        <taxon>Ascomycota</taxon>
        <taxon>Pezizomycotina</taxon>
        <taxon>Eurotiomycetes</taxon>
        <taxon>Eurotiomycetidae</taxon>
        <taxon>Eurotiales</taxon>
        <taxon>Aspergillaceae</taxon>
        <taxon>Aspergillus</taxon>
        <taxon>Aspergillus subgen. Circumdati</taxon>
    </lineage>
</organism>
<dbReference type="RefSeq" id="XP_026620040.1">
    <property type="nucleotide sequence ID" value="XM_026768331.1"/>
</dbReference>